<feature type="chain" id="PRO_5040504529" description="Phytocyanin domain-containing protein" evidence="2">
    <location>
        <begin position="22"/>
        <end position="185"/>
    </location>
</feature>
<dbReference type="OrthoDB" id="2576580at2759"/>
<feature type="region of interest" description="Disordered" evidence="1">
    <location>
        <begin position="123"/>
        <end position="166"/>
    </location>
</feature>
<accession>A0A9P6L9J9</accession>
<evidence type="ECO:0008006" key="5">
    <source>
        <dbReference type="Google" id="ProtNLM"/>
    </source>
</evidence>
<evidence type="ECO:0000313" key="3">
    <source>
        <dbReference type="EMBL" id="KAF9788568.1"/>
    </source>
</evidence>
<reference evidence="3" key="1">
    <citation type="journal article" date="2020" name="Nat. Commun.">
        <title>Large-scale genome sequencing of mycorrhizal fungi provides insights into the early evolution of symbiotic traits.</title>
        <authorList>
            <person name="Miyauchi S."/>
            <person name="Kiss E."/>
            <person name="Kuo A."/>
            <person name="Drula E."/>
            <person name="Kohler A."/>
            <person name="Sanchez-Garcia M."/>
            <person name="Morin E."/>
            <person name="Andreopoulos B."/>
            <person name="Barry K.W."/>
            <person name="Bonito G."/>
            <person name="Buee M."/>
            <person name="Carver A."/>
            <person name="Chen C."/>
            <person name="Cichocki N."/>
            <person name="Clum A."/>
            <person name="Culley D."/>
            <person name="Crous P.W."/>
            <person name="Fauchery L."/>
            <person name="Girlanda M."/>
            <person name="Hayes R.D."/>
            <person name="Keri Z."/>
            <person name="LaButti K."/>
            <person name="Lipzen A."/>
            <person name="Lombard V."/>
            <person name="Magnuson J."/>
            <person name="Maillard F."/>
            <person name="Murat C."/>
            <person name="Nolan M."/>
            <person name="Ohm R.A."/>
            <person name="Pangilinan J."/>
            <person name="Pereira M.F."/>
            <person name="Perotto S."/>
            <person name="Peter M."/>
            <person name="Pfister S."/>
            <person name="Riley R."/>
            <person name="Sitrit Y."/>
            <person name="Stielow J.B."/>
            <person name="Szollosi G."/>
            <person name="Zifcakova L."/>
            <person name="Stursova M."/>
            <person name="Spatafora J.W."/>
            <person name="Tedersoo L."/>
            <person name="Vaario L.M."/>
            <person name="Yamada A."/>
            <person name="Yan M."/>
            <person name="Wang P."/>
            <person name="Xu J."/>
            <person name="Bruns T."/>
            <person name="Baldrian P."/>
            <person name="Vilgalys R."/>
            <person name="Dunand C."/>
            <person name="Henrissat B."/>
            <person name="Grigoriev I.V."/>
            <person name="Hibbett D."/>
            <person name="Nagy L.G."/>
            <person name="Martin F.M."/>
        </authorList>
    </citation>
    <scope>NUCLEOTIDE SEQUENCE</scope>
    <source>
        <strain evidence="3">UH-Tt-Lm1</strain>
    </source>
</reference>
<gene>
    <name evidence="3" type="ORF">BJ322DRAFT_1049699</name>
</gene>
<feature type="compositionally biased region" description="Low complexity" evidence="1">
    <location>
        <begin position="124"/>
        <end position="166"/>
    </location>
</feature>
<dbReference type="AlphaFoldDB" id="A0A9P6L9J9"/>
<organism evidence="3 4">
    <name type="scientific">Thelephora terrestris</name>
    <dbReference type="NCBI Taxonomy" id="56493"/>
    <lineage>
        <taxon>Eukaryota</taxon>
        <taxon>Fungi</taxon>
        <taxon>Dikarya</taxon>
        <taxon>Basidiomycota</taxon>
        <taxon>Agaricomycotina</taxon>
        <taxon>Agaricomycetes</taxon>
        <taxon>Thelephorales</taxon>
        <taxon>Thelephoraceae</taxon>
        <taxon>Thelephora</taxon>
    </lineage>
</organism>
<name>A0A9P6L9J9_9AGAM</name>
<evidence type="ECO:0000313" key="4">
    <source>
        <dbReference type="Proteomes" id="UP000736335"/>
    </source>
</evidence>
<dbReference type="Proteomes" id="UP000736335">
    <property type="component" value="Unassembled WGS sequence"/>
</dbReference>
<keyword evidence="4" id="KW-1185">Reference proteome</keyword>
<evidence type="ECO:0000256" key="2">
    <source>
        <dbReference type="SAM" id="SignalP"/>
    </source>
</evidence>
<protein>
    <recommendedName>
        <fullName evidence="5">Phytocyanin domain-containing protein</fullName>
    </recommendedName>
</protein>
<proteinExistence type="predicted"/>
<evidence type="ECO:0000256" key="1">
    <source>
        <dbReference type="SAM" id="MobiDB-lite"/>
    </source>
</evidence>
<dbReference type="EMBL" id="WIUZ02000004">
    <property type="protein sequence ID" value="KAF9788568.1"/>
    <property type="molecule type" value="Genomic_DNA"/>
</dbReference>
<comment type="caution">
    <text evidence="3">The sequence shown here is derived from an EMBL/GenBank/DDBJ whole genome shotgun (WGS) entry which is preliminary data.</text>
</comment>
<reference evidence="3" key="2">
    <citation type="submission" date="2020-11" db="EMBL/GenBank/DDBJ databases">
        <authorList>
            <consortium name="DOE Joint Genome Institute"/>
            <person name="Kuo A."/>
            <person name="Miyauchi S."/>
            <person name="Kiss E."/>
            <person name="Drula E."/>
            <person name="Kohler A."/>
            <person name="Sanchez-Garcia M."/>
            <person name="Andreopoulos B."/>
            <person name="Barry K.W."/>
            <person name="Bonito G."/>
            <person name="Buee M."/>
            <person name="Carver A."/>
            <person name="Chen C."/>
            <person name="Cichocki N."/>
            <person name="Clum A."/>
            <person name="Culley D."/>
            <person name="Crous P.W."/>
            <person name="Fauchery L."/>
            <person name="Girlanda M."/>
            <person name="Hayes R."/>
            <person name="Keri Z."/>
            <person name="Labutti K."/>
            <person name="Lipzen A."/>
            <person name="Lombard V."/>
            <person name="Magnuson J."/>
            <person name="Maillard F."/>
            <person name="Morin E."/>
            <person name="Murat C."/>
            <person name="Nolan M."/>
            <person name="Ohm R."/>
            <person name="Pangilinan J."/>
            <person name="Pereira M."/>
            <person name="Perotto S."/>
            <person name="Peter M."/>
            <person name="Riley R."/>
            <person name="Sitrit Y."/>
            <person name="Stielow B."/>
            <person name="Szollosi G."/>
            <person name="Zifcakova L."/>
            <person name="Stursova M."/>
            <person name="Spatafora J.W."/>
            <person name="Tedersoo L."/>
            <person name="Vaario L.-M."/>
            <person name="Yamada A."/>
            <person name="Yan M."/>
            <person name="Wang P."/>
            <person name="Xu J."/>
            <person name="Bruns T."/>
            <person name="Baldrian P."/>
            <person name="Vilgalys R."/>
            <person name="Henrissat B."/>
            <person name="Grigoriev I.V."/>
            <person name="Hibbett D."/>
            <person name="Nagy L.G."/>
            <person name="Martin F.M."/>
        </authorList>
    </citation>
    <scope>NUCLEOTIDE SEQUENCE</scope>
    <source>
        <strain evidence="3">UH-Tt-Lm1</strain>
    </source>
</reference>
<sequence>MLFARLSLVALASTLVSTVAGLQITAPGGPNLWWVAKSDNNLVWDCTDKTYDSFNVVIANPNTAVLTAPLTILATLPNYVCSKLLPAAMLTVPAATGYTIMLTDILNTTNIYATSQPFEIKPLGSSYPNPSSTPSPGGSSGSPSSTSGSSKPSSSSTNSSKNSGSKSVLSALGAFAAIVVGVVTA</sequence>
<keyword evidence="2" id="KW-0732">Signal</keyword>
<feature type="signal peptide" evidence="2">
    <location>
        <begin position="1"/>
        <end position="21"/>
    </location>
</feature>